<feature type="domain" description="ABC transporter" evidence="7">
    <location>
        <begin position="25"/>
        <end position="250"/>
    </location>
</feature>
<dbReference type="InterPro" id="IPR027417">
    <property type="entry name" value="P-loop_NTPase"/>
</dbReference>
<evidence type="ECO:0000256" key="5">
    <source>
        <dbReference type="ARBA" id="ARBA00022840"/>
    </source>
</evidence>
<evidence type="ECO:0000256" key="1">
    <source>
        <dbReference type="ARBA" id="ARBA00004202"/>
    </source>
</evidence>
<evidence type="ECO:0000256" key="3">
    <source>
        <dbReference type="ARBA" id="ARBA00022448"/>
    </source>
</evidence>
<dbReference type="Proteomes" id="UP000427071">
    <property type="component" value="Chromosome"/>
</dbReference>
<proteinExistence type="inferred from homology"/>
<dbReference type="PANTHER" id="PTHR42711">
    <property type="entry name" value="ABC TRANSPORTER ATP-BINDING PROTEIN"/>
    <property type="match status" value="1"/>
</dbReference>
<dbReference type="EMBL" id="CP046452">
    <property type="protein sequence ID" value="QGU01427.1"/>
    <property type="molecule type" value="Genomic_DNA"/>
</dbReference>
<dbReference type="GO" id="GO:0016887">
    <property type="term" value="F:ATP hydrolysis activity"/>
    <property type="evidence" value="ECO:0007669"/>
    <property type="project" value="InterPro"/>
</dbReference>
<dbReference type="SMART" id="SM00382">
    <property type="entry name" value="AAA"/>
    <property type="match status" value="1"/>
</dbReference>
<comment type="subcellular location">
    <subcellularLocation>
        <location evidence="1">Cell membrane</location>
        <topology evidence="1">Peripheral membrane protein</topology>
    </subcellularLocation>
</comment>
<dbReference type="GO" id="GO:0005886">
    <property type="term" value="C:plasma membrane"/>
    <property type="evidence" value="ECO:0007669"/>
    <property type="project" value="UniProtKB-SubCell"/>
</dbReference>
<keyword evidence="4" id="KW-0547">Nucleotide-binding</keyword>
<dbReference type="AlphaFoldDB" id="A0A6B8VPE7"/>
<evidence type="ECO:0000256" key="4">
    <source>
        <dbReference type="ARBA" id="ARBA00022741"/>
    </source>
</evidence>
<dbReference type="InterPro" id="IPR017871">
    <property type="entry name" value="ABC_transporter-like_CS"/>
</dbReference>
<dbReference type="PANTHER" id="PTHR42711:SF5">
    <property type="entry name" value="ABC TRANSPORTER ATP-BINDING PROTEIN NATA"/>
    <property type="match status" value="1"/>
</dbReference>
<reference evidence="9" key="1">
    <citation type="submission" date="2019-11" db="EMBL/GenBank/DDBJ databases">
        <title>Complete genome sequence of Corynebacterium kalinowskii 1959, a novel Corynebacterium species isolated from soil of a small paddock in Vilsendorf, Germany.</title>
        <authorList>
            <person name="Schaffert L."/>
            <person name="Ruwe M."/>
            <person name="Milse J."/>
            <person name="Hanuschka K."/>
            <person name="Ortseifen V."/>
            <person name="Droste J."/>
            <person name="Brandt D."/>
            <person name="Schlueter L."/>
            <person name="Kutter Y."/>
            <person name="Vinke S."/>
            <person name="Viehoefer P."/>
            <person name="Jacob L."/>
            <person name="Luebke N.-C."/>
            <person name="Schulte-Berndt E."/>
            <person name="Hain C."/>
            <person name="Linder M."/>
            <person name="Schmidt P."/>
            <person name="Wollenschlaeger L."/>
            <person name="Luttermann T."/>
            <person name="Thieme E."/>
            <person name="Hassa J."/>
            <person name="Haak M."/>
            <person name="Wittchen M."/>
            <person name="Mentz A."/>
            <person name="Persicke M."/>
            <person name="Busche T."/>
            <person name="Ruckert C."/>
        </authorList>
    </citation>
    <scope>NUCLEOTIDE SEQUENCE [LARGE SCALE GENOMIC DNA]</scope>
    <source>
        <strain evidence="9">1959</strain>
    </source>
</reference>
<dbReference type="EC" id="3.6.3.-" evidence="8"/>
<dbReference type="GO" id="GO:0046677">
    <property type="term" value="P:response to antibiotic"/>
    <property type="evidence" value="ECO:0007669"/>
    <property type="project" value="UniProtKB-KW"/>
</dbReference>
<keyword evidence="6" id="KW-0046">Antibiotic resistance</keyword>
<keyword evidence="8" id="KW-0378">Hydrolase</keyword>
<organism evidence="8 9">
    <name type="scientific">Corynebacterium kalinowskii</name>
    <dbReference type="NCBI Taxonomy" id="2675216"/>
    <lineage>
        <taxon>Bacteria</taxon>
        <taxon>Bacillati</taxon>
        <taxon>Actinomycetota</taxon>
        <taxon>Actinomycetes</taxon>
        <taxon>Mycobacteriales</taxon>
        <taxon>Corynebacteriaceae</taxon>
        <taxon>Corynebacterium</taxon>
    </lineage>
</organism>
<keyword evidence="3" id="KW-0813">Transport</keyword>
<keyword evidence="9" id="KW-1185">Reference proteome</keyword>
<protein>
    <submittedName>
        <fullName evidence="8">Daunorubicin/doxorubicin resistance ATP-binding protein DrrA</fullName>
        <ecNumber evidence="8">3.6.3.-</ecNumber>
    </submittedName>
</protein>
<dbReference type="SUPFAM" id="SSF52540">
    <property type="entry name" value="P-loop containing nucleoside triphosphate hydrolases"/>
    <property type="match status" value="1"/>
</dbReference>
<evidence type="ECO:0000256" key="2">
    <source>
        <dbReference type="ARBA" id="ARBA00005417"/>
    </source>
</evidence>
<accession>A0A6B8VPE7</accession>
<dbReference type="GO" id="GO:0005524">
    <property type="term" value="F:ATP binding"/>
    <property type="evidence" value="ECO:0007669"/>
    <property type="project" value="UniProtKB-KW"/>
</dbReference>
<dbReference type="InterPro" id="IPR003439">
    <property type="entry name" value="ABC_transporter-like_ATP-bd"/>
</dbReference>
<name>A0A6B8VPE7_9CORY</name>
<dbReference type="KEGG" id="ckw:CKALI_02695"/>
<evidence type="ECO:0000313" key="8">
    <source>
        <dbReference type="EMBL" id="QGU01427.1"/>
    </source>
</evidence>
<sequence>MTVSVTLGYTAAMRQSLSNDTDSPIVAEGITKKFGRVTALDGLNLHVKTGEVHGFLGPNGAGKSTTIRAILGQLRLDQGHLRLFGGDPWLDAAELHKRVAYVPGDTALWPSLSGGECIDLIGGLQGSLDPRRRAELIDRFELDPRRKAGSYSKGNRQKVALVAALATQAELLLLDEPTSGLDPVMEQRFIDTVREAKAEGRTVLLSSHIMSEVEQLCDRVTIIRAGKDIVSDSLDALRAQATVRIEARWPGKGLVRRDVAPTDVVATVSRLAEQKPADLTVTPASLDELFWRHYEETSR</sequence>
<dbReference type="Gene3D" id="3.40.50.300">
    <property type="entry name" value="P-loop containing nucleotide triphosphate hydrolases"/>
    <property type="match status" value="1"/>
</dbReference>
<comment type="similarity">
    <text evidence="2">Belongs to the ABC transporter superfamily.</text>
</comment>
<dbReference type="CDD" id="cd03230">
    <property type="entry name" value="ABC_DR_subfamily_A"/>
    <property type="match status" value="1"/>
</dbReference>
<dbReference type="InterPro" id="IPR003593">
    <property type="entry name" value="AAA+_ATPase"/>
</dbReference>
<dbReference type="InterPro" id="IPR050763">
    <property type="entry name" value="ABC_transporter_ATP-binding"/>
</dbReference>
<dbReference type="PROSITE" id="PS00211">
    <property type="entry name" value="ABC_TRANSPORTER_1"/>
    <property type="match status" value="1"/>
</dbReference>
<evidence type="ECO:0000259" key="7">
    <source>
        <dbReference type="PROSITE" id="PS50893"/>
    </source>
</evidence>
<evidence type="ECO:0000256" key="6">
    <source>
        <dbReference type="ARBA" id="ARBA00023251"/>
    </source>
</evidence>
<dbReference type="PROSITE" id="PS50893">
    <property type="entry name" value="ABC_TRANSPORTER_2"/>
    <property type="match status" value="1"/>
</dbReference>
<evidence type="ECO:0000313" key="9">
    <source>
        <dbReference type="Proteomes" id="UP000427071"/>
    </source>
</evidence>
<gene>
    <name evidence="8" type="primary">drrA1</name>
    <name evidence="8" type="ORF">CKALI_02695</name>
</gene>
<dbReference type="Pfam" id="PF00005">
    <property type="entry name" value="ABC_tran"/>
    <property type="match status" value="1"/>
</dbReference>
<keyword evidence="5 8" id="KW-0067">ATP-binding</keyword>